<proteinExistence type="inferred from homology"/>
<reference evidence="13" key="1">
    <citation type="submission" date="2020-04" db="EMBL/GenBank/DDBJ databases">
        <authorList>
            <person name="Zhang T."/>
        </authorList>
    </citation>
    <scope>NUCLEOTIDE SEQUENCE</scope>
    <source>
        <strain evidence="13">HKST-UBA14</strain>
    </source>
</reference>
<keyword evidence="5 11" id="KW-0812">Transmembrane</keyword>
<dbReference type="InterPro" id="IPR045082">
    <property type="entry name" value="ATP_syn_F0_a_bact/chloroplast"/>
</dbReference>
<evidence type="ECO:0000256" key="6">
    <source>
        <dbReference type="ARBA" id="ARBA00022781"/>
    </source>
</evidence>
<evidence type="ECO:0000256" key="8">
    <source>
        <dbReference type="ARBA" id="ARBA00023065"/>
    </source>
</evidence>
<evidence type="ECO:0000313" key="13">
    <source>
        <dbReference type="EMBL" id="MCA9383626.1"/>
    </source>
</evidence>
<dbReference type="InterPro" id="IPR023011">
    <property type="entry name" value="ATP_synth_F0_asu_AS"/>
</dbReference>
<dbReference type="CDD" id="cd00310">
    <property type="entry name" value="ATP-synt_Fo_a_6"/>
    <property type="match status" value="1"/>
</dbReference>
<dbReference type="GO" id="GO:0045259">
    <property type="term" value="C:proton-transporting ATP synthase complex"/>
    <property type="evidence" value="ECO:0007669"/>
    <property type="project" value="UniProtKB-KW"/>
</dbReference>
<evidence type="ECO:0000256" key="5">
    <source>
        <dbReference type="ARBA" id="ARBA00022692"/>
    </source>
</evidence>
<evidence type="ECO:0000256" key="11">
    <source>
        <dbReference type="HAMAP-Rule" id="MF_01393"/>
    </source>
</evidence>
<keyword evidence="9 11" id="KW-0472">Membrane</keyword>
<dbReference type="EMBL" id="JAGQLK010000101">
    <property type="protein sequence ID" value="MCA9383626.1"/>
    <property type="molecule type" value="Genomic_DNA"/>
</dbReference>
<dbReference type="PROSITE" id="PS00449">
    <property type="entry name" value="ATPASE_A"/>
    <property type="match status" value="1"/>
</dbReference>
<dbReference type="Proteomes" id="UP000783287">
    <property type="component" value="Unassembled WGS sequence"/>
</dbReference>
<evidence type="ECO:0000256" key="9">
    <source>
        <dbReference type="ARBA" id="ARBA00023136"/>
    </source>
</evidence>
<keyword evidence="6 11" id="KW-0375">Hydrogen ion transport</keyword>
<dbReference type="PANTHER" id="PTHR42823">
    <property type="entry name" value="ATP SYNTHASE SUBUNIT A, CHLOROPLASTIC"/>
    <property type="match status" value="1"/>
</dbReference>
<evidence type="ECO:0000256" key="12">
    <source>
        <dbReference type="RuleBase" id="RU000483"/>
    </source>
</evidence>
<dbReference type="InterPro" id="IPR000568">
    <property type="entry name" value="ATP_synth_F0_asu"/>
</dbReference>
<sequence>MNIPLAAEEIFSIGGFPITNAVILAVIVTIIIAIVAMMLRVKLSYANPGKFQIVVESLVQYLYNLVGGVMGDAKAKTMFGFVFTFFVFVLFSNLLALTPLVPSTVVDHGHHGEEGELADDHEELDVMMEEAEHADNSASEEEEHAVKEVSFSTCWETKECVLTTGGVKIFEEKAHVFRAPASDINMPLALALISVITTNVLGFKYLGFGYIKKYISFKGPIEFIVGILEIVSELGKIISFAFRLFGNIFAGEVLLVILTGISVGAATLPFLMFELFVAIIQAFVFFMLTTMFIGLATTHHDH</sequence>
<comment type="caution">
    <text evidence="13">The sequence shown here is derived from an EMBL/GenBank/DDBJ whole genome shotgun (WGS) entry which is preliminary data.</text>
</comment>
<dbReference type="GO" id="GO:0005886">
    <property type="term" value="C:plasma membrane"/>
    <property type="evidence" value="ECO:0007669"/>
    <property type="project" value="UniProtKB-SubCell"/>
</dbReference>
<evidence type="ECO:0000256" key="2">
    <source>
        <dbReference type="ARBA" id="ARBA00006810"/>
    </source>
</evidence>
<name>A0A955L6I7_9BACT</name>
<comment type="subcellular location">
    <subcellularLocation>
        <location evidence="11 12">Cell membrane</location>
        <topology evidence="11 12">Multi-pass membrane protein</topology>
    </subcellularLocation>
    <subcellularLocation>
        <location evidence="1">Membrane</location>
        <topology evidence="1">Multi-pass membrane protein</topology>
    </subcellularLocation>
</comment>
<evidence type="ECO:0000256" key="7">
    <source>
        <dbReference type="ARBA" id="ARBA00022989"/>
    </source>
</evidence>
<dbReference type="GO" id="GO:0046933">
    <property type="term" value="F:proton-transporting ATP synthase activity, rotational mechanism"/>
    <property type="evidence" value="ECO:0007669"/>
    <property type="project" value="UniProtKB-UniRule"/>
</dbReference>
<dbReference type="NCBIfam" id="TIGR01131">
    <property type="entry name" value="ATP_synt_6_or_A"/>
    <property type="match status" value="1"/>
</dbReference>
<protein>
    <recommendedName>
        <fullName evidence="11 12">ATP synthase subunit a</fullName>
    </recommendedName>
    <alternativeName>
        <fullName evidence="11">ATP synthase F0 sector subunit a</fullName>
    </alternativeName>
    <alternativeName>
        <fullName evidence="11">F-ATPase subunit 6</fullName>
    </alternativeName>
</protein>
<dbReference type="AlphaFoldDB" id="A0A955L6I7"/>
<dbReference type="GO" id="GO:0042777">
    <property type="term" value="P:proton motive force-driven plasma membrane ATP synthesis"/>
    <property type="evidence" value="ECO:0007669"/>
    <property type="project" value="TreeGrafter"/>
</dbReference>
<accession>A0A955L6I7</accession>
<organism evidence="13 14">
    <name type="scientific">Candidatus Dojkabacteria bacterium</name>
    <dbReference type="NCBI Taxonomy" id="2099670"/>
    <lineage>
        <taxon>Bacteria</taxon>
        <taxon>Candidatus Dojkabacteria</taxon>
    </lineage>
</organism>
<reference evidence="13" key="2">
    <citation type="journal article" date="2021" name="Microbiome">
        <title>Successional dynamics and alternative stable states in a saline activated sludge microbial community over 9 years.</title>
        <authorList>
            <person name="Wang Y."/>
            <person name="Ye J."/>
            <person name="Ju F."/>
            <person name="Liu L."/>
            <person name="Boyd J.A."/>
            <person name="Deng Y."/>
            <person name="Parks D.H."/>
            <person name="Jiang X."/>
            <person name="Yin X."/>
            <person name="Woodcroft B.J."/>
            <person name="Tyson G.W."/>
            <person name="Hugenholtz P."/>
            <person name="Polz M.F."/>
            <person name="Zhang T."/>
        </authorList>
    </citation>
    <scope>NUCLEOTIDE SEQUENCE</scope>
    <source>
        <strain evidence="13">HKST-UBA14</strain>
    </source>
</reference>
<keyword evidence="3 11" id="KW-0813">Transport</keyword>
<keyword evidence="4 11" id="KW-0138">CF(0)</keyword>
<keyword evidence="8 11" id="KW-0406">Ion transport</keyword>
<comment type="similarity">
    <text evidence="2 11 12">Belongs to the ATPase A chain family.</text>
</comment>
<feature type="transmembrane region" description="Helical" evidence="11">
    <location>
        <begin position="248"/>
        <end position="268"/>
    </location>
</feature>
<keyword evidence="10 11" id="KW-0066">ATP synthesis</keyword>
<evidence type="ECO:0000256" key="4">
    <source>
        <dbReference type="ARBA" id="ARBA00022547"/>
    </source>
</evidence>
<gene>
    <name evidence="11 13" type="primary">atpB</name>
    <name evidence="13" type="ORF">KC909_04620</name>
</gene>
<feature type="transmembrane region" description="Helical" evidence="11">
    <location>
        <begin position="21"/>
        <end position="41"/>
    </location>
</feature>
<evidence type="ECO:0000313" key="14">
    <source>
        <dbReference type="Proteomes" id="UP000783287"/>
    </source>
</evidence>
<evidence type="ECO:0000256" key="3">
    <source>
        <dbReference type="ARBA" id="ARBA00022448"/>
    </source>
</evidence>
<dbReference type="PANTHER" id="PTHR42823:SF3">
    <property type="entry name" value="ATP SYNTHASE SUBUNIT A, CHLOROPLASTIC"/>
    <property type="match status" value="1"/>
</dbReference>
<dbReference type="HAMAP" id="MF_01393">
    <property type="entry name" value="ATP_synth_a_bact"/>
    <property type="match status" value="1"/>
</dbReference>
<dbReference type="Gene3D" id="1.20.120.220">
    <property type="entry name" value="ATP synthase, F0 complex, subunit A"/>
    <property type="match status" value="1"/>
</dbReference>
<feature type="transmembrane region" description="Helical" evidence="11">
    <location>
        <begin position="275"/>
        <end position="296"/>
    </location>
</feature>
<feature type="transmembrane region" description="Helical" evidence="11">
    <location>
        <begin position="78"/>
        <end position="97"/>
    </location>
</feature>
<evidence type="ECO:0000256" key="10">
    <source>
        <dbReference type="ARBA" id="ARBA00023310"/>
    </source>
</evidence>
<evidence type="ECO:0000256" key="1">
    <source>
        <dbReference type="ARBA" id="ARBA00004141"/>
    </source>
</evidence>
<dbReference type="SUPFAM" id="SSF81336">
    <property type="entry name" value="F1F0 ATP synthase subunit A"/>
    <property type="match status" value="1"/>
</dbReference>
<dbReference type="Pfam" id="PF00119">
    <property type="entry name" value="ATP-synt_A"/>
    <property type="match status" value="1"/>
</dbReference>
<feature type="transmembrane region" description="Helical" evidence="11">
    <location>
        <begin position="188"/>
        <end position="211"/>
    </location>
</feature>
<comment type="function">
    <text evidence="11 12">Key component of the proton channel; it plays a direct role in the translocation of protons across the membrane.</text>
</comment>
<keyword evidence="7 11" id="KW-1133">Transmembrane helix</keyword>
<keyword evidence="11" id="KW-1003">Cell membrane</keyword>
<dbReference type="InterPro" id="IPR035908">
    <property type="entry name" value="F0_ATP_A_sf"/>
</dbReference>